<evidence type="ECO:0000313" key="3">
    <source>
        <dbReference type="Proteomes" id="UP000005824"/>
    </source>
</evidence>
<accession>B4D875</accession>
<gene>
    <name evidence="2" type="ORF">CfE428DRAFT_5115</name>
</gene>
<reference evidence="2 3" key="1">
    <citation type="journal article" date="2011" name="J. Bacteriol.">
        <title>Genome sequence of Chthoniobacter flavus Ellin428, an aerobic heterotrophic soil bacterium.</title>
        <authorList>
            <person name="Kant R."/>
            <person name="van Passel M.W."/>
            <person name="Palva A."/>
            <person name="Lucas S."/>
            <person name="Lapidus A."/>
            <person name="Glavina Del Rio T."/>
            <person name="Dalin E."/>
            <person name="Tice H."/>
            <person name="Bruce D."/>
            <person name="Goodwin L."/>
            <person name="Pitluck S."/>
            <person name="Larimer F.W."/>
            <person name="Land M.L."/>
            <person name="Hauser L."/>
            <person name="Sangwan P."/>
            <person name="de Vos W.M."/>
            <person name="Janssen P.H."/>
            <person name="Smidt H."/>
        </authorList>
    </citation>
    <scope>NUCLEOTIDE SEQUENCE [LARGE SCALE GENOMIC DNA]</scope>
    <source>
        <strain evidence="2 3">Ellin428</strain>
    </source>
</reference>
<proteinExistence type="predicted"/>
<keyword evidence="1" id="KW-0732">Signal</keyword>
<name>B4D875_9BACT</name>
<dbReference type="STRING" id="497964.CfE428DRAFT_5115"/>
<evidence type="ECO:0000313" key="2">
    <source>
        <dbReference type="EMBL" id="EDY17429.1"/>
    </source>
</evidence>
<dbReference type="InParanoid" id="B4D875"/>
<protein>
    <recommendedName>
        <fullName evidence="4">Lipoprotein</fullName>
    </recommendedName>
</protein>
<sequence length="138" mass="15658">MLRCRSLLLPFVLLAAALLLSSCKVIPITPHTISGKYTYEGQPNGMWNAGESIILGEGTFEYSLYTADLVDHPQSNHYPIRGRYKLDGATITFLNPAVPYPERTLTRRHKLFVMWTPKQVDEFHSTGVHPNDLLYQQP</sequence>
<evidence type="ECO:0000256" key="1">
    <source>
        <dbReference type="SAM" id="SignalP"/>
    </source>
</evidence>
<dbReference type="RefSeq" id="WP_006982436.1">
    <property type="nucleotide sequence ID" value="NZ_ABVL01000020.1"/>
</dbReference>
<feature type="signal peptide" evidence="1">
    <location>
        <begin position="1"/>
        <end position="27"/>
    </location>
</feature>
<dbReference type="EMBL" id="ABVL01000020">
    <property type="protein sequence ID" value="EDY17429.1"/>
    <property type="molecule type" value="Genomic_DNA"/>
</dbReference>
<dbReference type="PROSITE" id="PS51257">
    <property type="entry name" value="PROKAR_LIPOPROTEIN"/>
    <property type="match status" value="1"/>
</dbReference>
<evidence type="ECO:0008006" key="4">
    <source>
        <dbReference type="Google" id="ProtNLM"/>
    </source>
</evidence>
<dbReference type="Proteomes" id="UP000005824">
    <property type="component" value="Unassembled WGS sequence"/>
</dbReference>
<keyword evidence="3" id="KW-1185">Reference proteome</keyword>
<feature type="chain" id="PRO_5002800560" description="Lipoprotein" evidence="1">
    <location>
        <begin position="28"/>
        <end position="138"/>
    </location>
</feature>
<organism evidence="2 3">
    <name type="scientific">Chthoniobacter flavus Ellin428</name>
    <dbReference type="NCBI Taxonomy" id="497964"/>
    <lineage>
        <taxon>Bacteria</taxon>
        <taxon>Pseudomonadati</taxon>
        <taxon>Verrucomicrobiota</taxon>
        <taxon>Spartobacteria</taxon>
        <taxon>Chthoniobacterales</taxon>
        <taxon>Chthoniobacteraceae</taxon>
        <taxon>Chthoniobacter</taxon>
    </lineage>
</organism>
<dbReference type="AlphaFoldDB" id="B4D875"/>
<comment type="caution">
    <text evidence="2">The sequence shown here is derived from an EMBL/GenBank/DDBJ whole genome shotgun (WGS) entry which is preliminary data.</text>
</comment>